<evidence type="ECO:0000313" key="5">
    <source>
        <dbReference type="EMBL" id="KKU32492.1"/>
    </source>
</evidence>
<dbReference type="Gene3D" id="3.90.79.10">
    <property type="entry name" value="Nucleoside Triphosphate Pyrophosphohydrolase"/>
    <property type="match status" value="1"/>
</dbReference>
<sequence>MKSLLTKLWKILHLPKSLQLFIMRFFQDQFLVGVTGIIFNAKNEVLLFKHIYRAHSWSLPGGYLKAGEHPIEGLEREIKEESGLVVSLDDSLKTRTDRGSARLDICYTGVIIGGDFVPTHEVSECGFFTIDNFPLLRKNQIFLIDQALKQRLLNGI</sequence>
<evidence type="ECO:0000256" key="2">
    <source>
        <dbReference type="ARBA" id="ARBA00022801"/>
    </source>
</evidence>
<feature type="domain" description="Nudix hydrolase" evidence="4">
    <location>
        <begin position="29"/>
        <end position="150"/>
    </location>
</feature>
<dbReference type="PROSITE" id="PS00893">
    <property type="entry name" value="NUDIX_BOX"/>
    <property type="match status" value="1"/>
</dbReference>
<dbReference type="EMBL" id="LCMI01000010">
    <property type="protein sequence ID" value="KKU32492.1"/>
    <property type="molecule type" value="Genomic_DNA"/>
</dbReference>
<organism evidence="5 6">
    <name type="scientific">Candidatus Collierbacteria bacterium GW2011_GWA2_46_26</name>
    <dbReference type="NCBI Taxonomy" id="1618381"/>
    <lineage>
        <taxon>Bacteria</taxon>
        <taxon>Candidatus Collieribacteriota</taxon>
    </lineage>
</organism>
<accession>A0A0G1PIF3</accession>
<comment type="cofactor">
    <cofactor evidence="1">
        <name>Mg(2+)</name>
        <dbReference type="ChEBI" id="CHEBI:18420"/>
    </cofactor>
</comment>
<evidence type="ECO:0000313" key="6">
    <source>
        <dbReference type="Proteomes" id="UP000034794"/>
    </source>
</evidence>
<dbReference type="InterPro" id="IPR000086">
    <property type="entry name" value="NUDIX_hydrolase_dom"/>
</dbReference>
<dbReference type="PROSITE" id="PS51462">
    <property type="entry name" value="NUDIX"/>
    <property type="match status" value="1"/>
</dbReference>
<dbReference type="CDD" id="cd02883">
    <property type="entry name" value="NUDIX_Hydrolase"/>
    <property type="match status" value="1"/>
</dbReference>
<comment type="similarity">
    <text evidence="3">Belongs to the Nudix hydrolase family.</text>
</comment>
<dbReference type="SUPFAM" id="SSF55811">
    <property type="entry name" value="Nudix"/>
    <property type="match status" value="1"/>
</dbReference>
<dbReference type="InterPro" id="IPR015797">
    <property type="entry name" value="NUDIX_hydrolase-like_dom_sf"/>
</dbReference>
<dbReference type="AlphaFoldDB" id="A0A0G1PIF3"/>
<evidence type="ECO:0000256" key="1">
    <source>
        <dbReference type="ARBA" id="ARBA00001946"/>
    </source>
</evidence>
<reference evidence="5 6" key="1">
    <citation type="journal article" date="2015" name="Nature">
        <title>rRNA introns, odd ribosomes, and small enigmatic genomes across a large radiation of phyla.</title>
        <authorList>
            <person name="Brown C.T."/>
            <person name="Hug L.A."/>
            <person name="Thomas B.C."/>
            <person name="Sharon I."/>
            <person name="Castelle C.J."/>
            <person name="Singh A."/>
            <person name="Wilkins M.J."/>
            <person name="Williams K.H."/>
            <person name="Banfield J.F."/>
        </authorList>
    </citation>
    <scope>NUCLEOTIDE SEQUENCE [LARGE SCALE GENOMIC DNA]</scope>
</reference>
<dbReference type="InterPro" id="IPR020084">
    <property type="entry name" value="NUDIX_hydrolase_CS"/>
</dbReference>
<keyword evidence="2 3" id="KW-0378">Hydrolase</keyword>
<dbReference type="InterPro" id="IPR020476">
    <property type="entry name" value="Nudix_hydrolase"/>
</dbReference>
<name>A0A0G1PIF3_9BACT</name>
<comment type="caution">
    <text evidence="5">The sequence shown here is derived from an EMBL/GenBank/DDBJ whole genome shotgun (WGS) entry which is preliminary data.</text>
</comment>
<dbReference type="PANTHER" id="PTHR43046:SF16">
    <property type="entry name" value="ADP-RIBOSE PYROPHOSPHATASE YJHB-RELATED"/>
    <property type="match status" value="1"/>
</dbReference>
<dbReference type="PRINTS" id="PR00502">
    <property type="entry name" value="NUDIXFAMILY"/>
</dbReference>
<dbReference type="Pfam" id="PF00293">
    <property type="entry name" value="NUDIX"/>
    <property type="match status" value="1"/>
</dbReference>
<dbReference type="PANTHER" id="PTHR43046">
    <property type="entry name" value="GDP-MANNOSE MANNOSYL HYDROLASE"/>
    <property type="match status" value="1"/>
</dbReference>
<gene>
    <name evidence="5" type="ORF">UX47_C0010G0008</name>
</gene>
<protein>
    <submittedName>
        <fullName evidence="5">NUDIX hydrolase</fullName>
    </submittedName>
</protein>
<evidence type="ECO:0000256" key="3">
    <source>
        <dbReference type="RuleBase" id="RU003476"/>
    </source>
</evidence>
<evidence type="ECO:0000259" key="4">
    <source>
        <dbReference type="PROSITE" id="PS51462"/>
    </source>
</evidence>
<dbReference type="GO" id="GO:0016787">
    <property type="term" value="F:hydrolase activity"/>
    <property type="evidence" value="ECO:0007669"/>
    <property type="project" value="UniProtKB-KW"/>
</dbReference>
<dbReference type="Proteomes" id="UP000034794">
    <property type="component" value="Unassembled WGS sequence"/>
</dbReference>
<proteinExistence type="inferred from homology"/>